<keyword evidence="6" id="KW-0678">Repressor</keyword>
<dbReference type="Pfam" id="PF08279">
    <property type="entry name" value="HTH_11"/>
    <property type="match status" value="1"/>
</dbReference>
<dbReference type="NCBIfam" id="TIGR00121">
    <property type="entry name" value="birA_ligase"/>
    <property type="match status" value="1"/>
</dbReference>
<feature type="binding site" evidence="6">
    <location>
        <begin position="94"/>
        <end position="96"/>
    </location>
    <ligand>
        <name>biotin</name>
        <dbReference type="ChEBI" id="CHEBI:57586"/>
    </ligand>
</feature>
<dbReference type="InterPro" id="IPR004408">
    <property type="entry name" value="Biotin_CoA_COase_ligase"/>
</dbReference>
<comment type="similarity">
    <text evidence="6">Belongs to the biotin--protein ligase family.</text>
</comment>
<evidence type="ECO:0000313" key="9">
    <source>
        <dbReference type="Proteomes" id="UP000249046"/>
    </source>
</evidence>
<dbReference type="InterPro" id="IPR004143">
    <property type="entry name" value="BPL_LPL_catalytic"/>
</dbReference>
<comment type="catalytic activity">
    <reaction evidence="5 6">
        <text>biotin + L-lysyl-[protein] + ATP = N(6)-biotinyl-L-lysyl-[protein] + AMP + diphosphate + H(+)</text>
        <dbReference type="Rhea" id="RHEA:11756"/>
        <dbReference type="Rhea" id="RHEA-COMP:9752"/>
        <dbReference type="Rhea" id="RHEA-COMP:10505"/>
        <dbReference type="ChEBI" id="CHEBI:15378"/>
        <dbReference type="ChEBI" id="CHEBI:29969"/>
        <dbReference type="ChEBI" id="CHEBI:30616"/>
        <dbReference type="ChEBI" id="CHEBI:33019"/>
        <dbReference type="ChEBI" id="CHEBI:57586"/>
        <dbReference type="ChEBI" id="CHEBI:83144"/>
        <dbReference type="ChEBI" id="CHEBI:456215"/>
        <dbReference type="EC" id="6.3.4.15"/>
    </reaction>
</comment>
<dbReference type="InterPro" id="IPR030855">
    <property type="entry name" value="Bifunct_BirA"/>
</dbReference>
<protein>
    <recommendedName>
        <fullName evidence="6">Bifunctional ligase/repressor BirA</fullName>
    </recommendedName>
    <alternativeName>
        <fullName evidence="6">Biotin operon repressor</fullName>
    </alternativeName>
    <alternativeName>
        <fullName evidence="6">Biotin--[acetyl-CoA-carboxylase] ligase</fullName>
        <ecNumber evidence="6">6.3.4.15</ecNumber>
    </alternativeName>
    <alternativeName>
        <fullName evidence="6">Biotin--protein ligase</fullName>
    </alternativeName>
    <alternativeName>
        <fullName evidence="6">Biotin-[acetyl-CoA carboxylase] synthetase</fullName>
    </alternativeName>
</protein>
<evidence type="ECO:0000313" key="8">
    <source>
        <dbReference type="EMBL" id="PZQ14737.1"/>
    </source>
</evidence>
<evidence type="ECO:0000256" key="1">
    <source>
        <dbReference type="ARBA" id="ARBA00022598"/>
    </source>
</evidence>
<dbReference type="Pfam" id="PF03099">
    <property type="entry name" value="BPL_LplA_LipB"/>
    <property type="match status" value="1"/>
</dbReference>
<evidence type="ECO:0000256" key="3">
    <source>
        <dbReference type="ARBA" id="ARBA00022840"/>
    </source>
</evidence>
<dbReference type="Gene3D" id="2.30.30.100">
    <property type="match status" value="1"/>
</dbReference>
<dbReference type="SUPFAM" id="SSF50037">
    <property type="entry name" value="C-terminal domain of transcriptional repressors"/>
    <property type="match status" value="1"/>
</dbReference>
<dbReference type="GO" id="GO:0005737">
    <property type="term" value="C:cytoplasm"/>
    <property type="evidence" value="ECO:0007669"/>
    <property type="project" value="TreeGrafter"/>
</dbReference>
<dbReference type="InterPro" id="IPR008988">
    <property type="entry name" value="Transcriptional_repressor_C"/>
</dbReference>
<dbReference type="InterPro" id="IPR013196">
    <property type="entry name" value="HTH_11"/>
</dbReference>
<keyword evidence="4 6" id="KW-0092">Biotin</keyword>
<feature type="domain" description="BPL/LPL catalytic" evidence="7">
    <location>
        <begin position="81"/>
        <end position="260"/>
    </location>
</feature>
<dbReference type="EC" id="6.3.4.15" evidence="6"/>
<keyword evidence="1 6" id="KW-0436">Ligase</keyword>
<dbReference type="GO" id="GO:0006355">
    <property type="term" value="P:regulation of DNA-templated transcription"/>
    <property type="evidence" value="ECO:0007669"/>
    <property type="project" value="UniProtKB-UniRule"/>
</dbReference>
<dbReference type="EMBL" id="QFPO01000007">
    <property type="protein sequence ID" value="PZQ14737.1"/>
    <property type="molecule type" value="Genomic_DNA"/>
</dbReference>
<evidence type="ECO:0000256" key="5">
    <source>
        <dbReference type="ARBA" id="ARBA00047846"/>
    </source>
</evidence>
<dbReference type="InterPro" id="IPR003142">
    <property type="entry name" value="BPL_C"/>
</dbReference>
<dbReference type="CDD" id="cd00090">
    <property type="entry name" value="HTH_ARSR"/>
    <property type="match status" value="1"/>
</dbReference>
<dbReference type="Proteomes" id="UP000249046">
    <property type="component" value="Unassembled WGS sequence"/>
</dbReference>
<feature type="binding site" evidence="6">
    <location>
        <begin position="122"/>
        <end position="124"/>
    </location>
    <ligand>
        <name>biotin</name>
        <dbReference type="ChEBI" id="CHEBI:57586"/>
    </ligand>
</feature>
<dbReference type="Gene3D" id="1.10.10.10">
    <property type="entry name" value="Winged helix-like DNA-binding domain superfamily/Winged helix DNA-binding domain"/>
    <property type="match status" value="1"/>
</dbReference>
<dbReference type="PANTHER" id="PTHR12835">
    <property type="entry name" value="BIOTIN PROTEIN LIGASE"/>
    <property type="match status" value="1"/>
</dbReference>
<keyword evidence="3 6" id="KW-0067">ATP-binding</keyword>
<sequence length="327" mass="33905">MSPATPPAVLAALLDRPDASGADLARRLGLSRAAIWKQIQALRAAGLAVTAQAGVGYRLDAPLELLDAAAIRAALDADQQARLGELAVHWQIDSTNSALLRRAGEDRRDRLACLAELQTQGRGRRGRTWQTTLGGGLALSLLKRFDGAMAGLAGLSAAVGVMVVRALADCGIEQARLKWPNDVTAGDRKLAGILIELGGDALGPCHAVIGVGLNLRLDPATAIDQPWTDLASLAGAAPPGRNRLAGRVLGRLIEGLDLFAAHGLAAFADDYARLDALRGRPVRAVGPGGERIGIAGGLGADGSLRLDTGHGEVRIDSGEVSIRLGER</sequence>
<dbReference type="InterPro" id="IPR036390">
    <property type="entry name" value="WH_DNA-bd_sf"/>
</dbReference>
<evidence type="ECO:0000259" key="7">
    <source>
        <dbReference type="PROSITE" id="PS51733"/>
    </source>
</evidence>
<evidence type="ECO:0000256" key="6">
    <source>
        <dbReference type="HAMAP-Rule" id="MF_00978"/>
    </source>
</evidence>
<keyword evidence="2 6" id="KW-0547">Nucleotide-binding</keyword>
<dbReference type="AlphaFoldDB" id="A0A2W5M4R9"/>
<proteinExistence type="inferred from homology"/>
<evidence type="ECO:0000256" key="2">
    <source>
        <dbReference type="ARBA" id="ARBA00022741"/>
    </source>
</evidence>
<dbReference type="GO" id="GO:0004077">
    <property type="term" value="F:biotin--[biotin carboxyl-carrier protein] ligase activity"/>
    <property type="evidence" value="ECO:0007669"/>
    <property type="project" value="UniProtKB-UniRule"/>
</dbReference>
<keyword evidence="6" id="KW-0804">Transcription</keyword>
<evidence type="ECO:0000256" key="4">
    <source>
        <dbReference type="ARBA" id="ARBA00023267"/>
    </source>
</evidence>
<dbReference type="GO" id="GO:0003677">
    <property type="term" value="F:DNA binding"/>
    <property type="evidence" value="ECO:0007669"/>
    <property type="project" value="UniProtKB-UniRule"/>
</dbReference>
<name>A0A2W5M4R9_9GAMM</name>
<feature type="DNA-binding region" description="H-T-H motif" evidence="6">
    <location>
        <begin position="21"/>
        <end position="40"/>
    </location>
</feature>
<gene>
    <name evidence="6" type="primary">birA</name>
    <name evidence="8" type="ORF">DI564_09540</name>
</gene>
<feature type="binding site" evidence="6">
    <location>
        <position position="118"/>
    </location>
    <ligand>
        <name>biotin</name>
        <dbReference type="ChEBI" id="CHEBI:57586"/>
    </ligand>
</feature>
<keyword evidence="6" id="KW-0805">Transcription regulation</keyword>
<comment type="caution">
    <text evidence="8">The sequence shown here is derived from an EMBL/GenBank/DDBJ whole genome shotgun (WGS) entry which is preliminary data.</text>
</comment>
<keyword evidence="6" id="KW-0238">DNA-binding</keyword>
<accession>A0A2W5M4R9</accession>
<dbReference type="CDD" id="cd16442">
    <property type="entry name" value="BPL"/>
    <property type="match status" value="1"/>
</dbReference>
<dbReference type="SUPFAM" id="SSF46785">
    <property type="entry name" value="Winged helix' DNA-binding domain"/>
    <property type="match status" value="1"/>
</dbReference>
<reference evidence="8 9" key="1">
    <citation type="submission" date="2017-08" db="EMBL/GenBank/DDBJ databases">
        <title>Infants hospitalized years apart are colonized by the same room-sourced microbial strains.</title>
        <authorList>
            <person name="Brooks B."/>
            <person name="Olm M.R."/>
            <person name="Firek B.A."/>
            <person name="Baker R."/>
            <person name="Thomas B.C."/>
            <person name="Morowitz M.J."/>
            <person name="Banfield J.F."/>
        </authorList>
    </citation>
    <scope>NUCLEOTIDE SEQUENCE [LARGE SCALE GENOMIC DNA]</scope>
    <source>
        <strain evidence="8">S2_005_003_R2_42</strain>
    </source>
</reference>
<dbReference type="InterPro" id="IPR036388">
    <property type="entry name" value="WH-like_DNA-bd_sf"/>
</dbReference>
<dbReference type="PANTHER" id="PTHR12835:SF5">
    <property type="entry name" value="BIOTIN--PROTEIN LIGASE"/>
    <property type="match status" value="1"/>
</dbReference>
<dbReference type="SUPFAM" id="SSF55681">
    <property type="entry name" value="Class II aaRS and biotin synthetases"/>
    <property type="match status" value="1"/>
</dbReference>
<dbReference type="Gene3D" id="3.30.930.10">
    <property type="entry name" value="Bira Bifunctional Protein, Domain 2"/>
    <property type="match status" value="1"/>
</dbReference>
<dbReference type="InterPro" id="IPR011991">
    <property type="entry name" value="ArsR-like_HTH"/>
</dbReference>
<dbReference type="Pfam" id="PF02237">
    <property type="entry name" value="BPL_C"/>
    <property type="match status" value="1"/>
</dbReference>
<dbReference type="InterPro" id="IPR045864">
    <property type="entry name" value="aa-tRNA-synth_II/BPL/LPL"/>
</dbReference>
<comment type="function">
    <text evidence="6">Acts both as a biotin--[acetyl-CoA-carboxylase] ligase and a biotin-operon repressor. In the presence of ATP, BirA activates biotin to form the BirA-biotinyl-5'-adenylate (BirA-bio-5'-AMP or holoBirA) complex. HoloBirA can either transfer the biotinyl moiety to the biotin carboxyl carrier protein (BCCP) subunit of acetyl-CoA carboxylase, or bind to the biotin operator site and inhibit transcription of the operon.</text>
</comment>
<dbReference type="GO" id="GO:0005524">
    <property type="term" value="F:ATP binding"/>
    <property type="evidence" value="ECO:0007669"/>
    <property type="project" value="UniProtKB-UniRule"/>
</dbReference>
<feature type="binding site" evidence="6">
    <location>
        <position position="189"/>
    </location>
    <ligand>
        <name>biotin</name>
        <dbReference type="ChEBI" id="CHEBI:57586"/>
    </ligand>
</feature>
<dbReference type="HAMAP" id="MF_00978">
    <property type="entry name" value="Bifunct_BirA"/>
    <property type="match status" value="1"/>
</dbReference>
<organism evidence="8 9">
    <name type="scientific">Rhodanobacter denitrificans</name>
    <dbReference type="NCBI Taxonomy" id="666685"/>
    <lineage>
        <taxon>Bacteria</taxon>
        <taxon>Pseudomonadati</taxon>
        <taxon>Pseudomonadota</taxon>
        <taxon>Gammaproteobacteria</taxon>
        <taxon>Lysobacterales</taxon>
        <taxon>Rhodanobacteraceae</taxon>
        <taxon>Rhodanobacter</taxon>
    </lineage>
</organism>
<dbReference type="PROSITE" id="PS51733">
    <property type="entry name" value="BPL_LPL_CATALYTIC"/>
    <property type="match status" value="1"/>
</dbReference>